<feature type="domain" description="CULT" evidence="9">
    <location>
        <begin position="420"/>
        <end position="527"/>
    </location>
</feature>
<dbReference type="OrthoDB" id="267517at2759"/>
<dbReference type="GO" id="GO:0031464">
    <property type="term" value="C:Cul4A-RING E3 ubiquitin ligase complex"/>
    <property type="evidence" value="ECO:0007669"/>
    <property type="project" value="TreeGrafter"/>
</dbReference>
<dbReference type="GO" id="GO:0006508">
    <property type="term" value="P:proteolysis"/>
    <property type="evidence" value="ECO:0007669"/>
    <property type="project" value="UniProtKB-KW"/>
</dbReference>
<evidence type="ECO:0000256" key="4">
    <source>
        <dbReference type="ARBA" id="ARBA00030079"/>
    </source>
</evidence>
<keyword evidence="10" id="KW-0645">Protease</keyword>
<keyword evidence="10" id="KW-0378">Hydrolase</keyword>
<evidence type="ECO:0000313" key="10">
    <source>
        <dbReference type="EMBL" id="CAA3000503.1"/>
    </source>
</evidence>
<sequence>MEDEHVPESVRRRIEEILKEIEEEEEEEDYDYQPGSASGHFTYDRSLAASHSYLGEAEETHNRIGFLEGGAVLILPLFYLEGVVLFPEATLPLRAVLPSYKAAFERALGQDYAPCTIGVVRVERDIVNRRYNLATTGTTAEIKQYRRLEDGTVNVVTRGQQRFCLRHRWTDDDGALVGEVQIIQEDLPLRTPQEAVGKLAPLKNLRIGGTFKVPPLTGSQTNPNNYEDGNDSDAMSEANFERLLTETERRLHQSALCSCYGSDAIDETSSDEEKFGQDLECQPGRSQLDNDMKLMHTEHSKRNEDASPGVGKTAFLEVQPCNRVEQENYPINHFRDVPRAFWPGWVYRMYDSYSLAQKAADRWKNVVSAPSMDGFVMKPILLSFQIAGKIPVSDSTRQELLEIDSISYRLRREIELLESLDRIRCKICQALFAKRSDILVMSTEGPLGAYVNAFGFVYEIMTLRKAQGIAIVGVPVRDYSWFPGYVWQVTQCMSCGYSTGWFFTALKKETRPFTFWGVTTSQILVESH</sequence>
<dbReference type="PROSITE" id="PS51787">
    <property type="entry name" value="LON_N"/>
    <property type="match status" value="1"/>
</dbReference>
<evidence type="ECO:0000256" key="7">
    <source>
        <dbReference type="SAM" id="MobiDB-lite"/>
    </source>
</evidence>
<dbReference type="PANTHER" id="PTHR14255:SF4">
    <property type="entry name" value="PROTEIN CEREBLON"/>
    <property type="match status" value="1"/>
</dbReference>
<dbReference type="SUPFAM" id="SSF88697">
    <property type="entry name" value="PUA domain-like"/>
    <property type="match status" value="1"/>
</dbReference>
<reference evidence="10 11" key="1">
    <citation type="submission" date="2019-12" db="EMBL/GenBank/DDBJ databases">
        <authorList>
            <person name="Alioto T."/>
            <person name="Alioto T."/>
            <person name="Gomez Garrido J."/>
        </authorList>
    </citation>
    <scope>NUCLEOTIDE SEQUENCE [LARGE SCALE GENOMIC DNA]</scope>
</reference>
<evidence type="ECO:0000256" key="3">
    <source>
        <dbReference type="ARBA" id="ARBA00014394"/>
    </source>
</evidence>
<evidence type="ECO:0000256" key="6">
    <source>
        <dbReference type="ARBA" id="ARBA00046796"/>
    </source>
</evidence>
<dbReference type="SMART" id="SM00464">
    <property type="entry name" value="LON"/>
    <property type="match status" value="1"/>
</dbReference>
<comment type="similarity">
    <text evidence="1">Belongs to the CRBN family.</text>
</comment>
<dbReference type="AlphaFoldDB" id="A0A8S0T8C1"/>
<protein>
    <recommendedName>
        <fullName evidence="3">Protein cereblon</fullName>
    </recommendedName>
    <alternativeName>
        <fullName evidence="4">Protein ohgata</fullName>
    </alternativeName>
</protein>
<gene>
    <name evidence="10" type="ORF">OLEA9_A105250</name>
</gene>
<feature type="compositionally biased region" description="Polar residues" evidence="7">
    <location>
        <begin position="217"/>
        <end position="227"/>
    </location>
</feature>
<dbReference type="PROSITE" id="PS51788">
    <property type="entry name" value="CULT"/>
    <property type="match status" value="1"/>
</dbReference>
<dbReference type="Proteomes" id="UP000594638">
    <property type="component" value="Unassembled WGS sequence"/>
</dbReference>
<comment type="subunit">
    <text evidence="6">Likely a component of a DCX (DDB1-CUL4-X-box) protein ligase complex. May interact with pic/DDB1.</text>
</comment>
<dbReference type="FunFam" id="2.170.150.20:FF:000005">
    <property type="entry name" value="Blast:Protein cereblon homolog"/>
    <property type="match status" value="1"/>
</dbReference>
<dbReference type="InterPro" id="IPR046336">
    <property type="entry name" value="Lon_prtase_N_sf"/>
</dbReference>
<organism evidence="10 11">
    <name type="scientific">Olea europaea subsp. europaea</name>
    <dbReference type="NCBI Taxonomy" id="158383"/>
    <lineage>
        <taxon>Eukaryota</taxon>
        <taxon>Viridiplantae</taxon>
        <taxon>Streptophyta</taxon>
        <taxon>Embryophyta</taxon>
        <taxon>Tracheophyta</taxon>
        <taxon>Spermatophyta</taxon>
        <taxon>Magnoliopsida</taxon>
        <taxon>eudicotyledons</taxon>
        <taxon>Gunneridae</taxon>
        <taxon>Pentapetalae</taxon>
        <taxon>asterids</taxon>
        <taxon>lamiids</taxon>
        <taxon>Lamiales</taxon>
        <taxon>Oleaceae</taxon>
        <taxon>Oleeae</taxon>
        <taxon>Olea</taxon>
    </lineage>
</organism>
<dbReference type="Gene3D" id="2.30.130.40">
    <property type="entry name" value="LON domain-like"/>
    <property type="match status" value="1"/>
</dbReference>
<dbReference type="PANTHER" id="PTHR14255">
    <property type="entry name" value="CEREBLON"/>
    <property type="match status" value="1"/>
</dbReference>
<feature type="region of interest" description="Disordered" evidence="7">
    <location>
        <begin position="213"/>
        <end position="233"/>
    </location>
</feature>
<evidence type="ECO:0000259" key="9">
    <source>
        <dbReference type="PROSITE" id="PS51788"/>
    </source>
</evidence>
<evidence type="ECO:0000256" key="5">
    <source>
        <dbReference type="ARBA" id="ARBA00046075"/>
    </source>
</evidence>
<keyword evidence="11" id="KW-1185">Reference proteome</keyword>
<evidence type="ECO:0000256" key="2">
    <source>
        <dbReference type="ARBA" id="ARBA00009142"/>
    </source>
</evidence>
<accession>A0A8S0T8C1</accession>
<evidence type="ECO:0000259" key="8">
    <source>
        <dbReference type="PROSITE" id="PS51787"/>
    </source>
</evidence>
<dbReference type="Gene3D" id="1.20.58.1480">
    <property type="match status" value="1"/>
</dbReference>
<dbReference type="CDD" id="cd15777">
    <property type="entry name" value="CRBN_C_like"/>
    <property type="match status" value="1"/>
</dbReference>
<dbReference type="GO" id="GO:0016567">
    <property type="term" value="P:protein ubiquitination"/>
    <property type="evidence" value="ECO:0007669"/>
    <property type="project" value="TreeGrafter"/>
</dbReference>
<comment type="function">
    <text evidence="5">Substrate recognition component of a DCX (DDB1-CUL4-X-box) E3 protein ligase complex that mediates the ubiquitination and subsequent proteasomal degradation of target proteins. Has an essential role in mediating growth by negatively regulating insulin signaling. It also has a role in maintaining presynaptic function in the neuromuscular junction synapses of third-instar larvae.</text>
</comment>
<dbReference type="Pfam" id="PF02190">
    <property type="entry name" value="LON_substr_bdg"/>
    <property type="match status" value="1"/>
</dbReference>
<dbReference type="InterPro" id="IPR003111">
    <property type="entry name" value="Lon_prtase_N"/>
</dbReference>
<dbReference type="FunFam" id="1.20.58.1480:FF:000007">
    <property type="entry name" value="Lon protease homolog"/>
    <property type="match status" value="1"/>
</dbReference>
<dbReference type="InterPro" id="IPR015947">
    <property type="entry name" value="PUA-like_sf"/>
</dbReference>
<dbReference type="GO" id="GO:0008233">
    <property type="term" value="F:peptidase activity"/>
    <property type="evidence" value="ECO:0007669"/>
    <property type="project" value="UniProtKB-KW"/>
</dbReference>
<dbReference type="EMBL" id="CACTIH010005696">
    <property type="protein sequence ID" value="CAA3000503.1"/>
    <property type="molecule type" value="Genomic_DNA"/>
</dbReference>
<dbReference type="Gene3D" id="2.170.150.20">
    <property type="entry name" value="Peptide methionine sulfoxide reductase"/>
    <property type="match status" value="1"/>
</dbReference>
<proteinExistence type="inferred from homology"/>
<evidence type="ECO:0000256" key="1">
    <source>
        <dbReference type="ARBA" id="ARBA00005293"/>
    </source>
</evidence>
<name>A0A8S0T8C1_OLEEU</name>
<evidence type="ECO:0000313" key="11">
    <source>
        <dbReference type="Proteomes" id="UP000594638"/>
    </source>
</evidence>
<dbReference type="Gramene" id="OE9A105250T1">
    <property type="protein sequence ID" value="OE9A105250C1"/>
    <property type="gene ID" value="OE9A105250"/>
</dbReference>
<dbReference type="InterPro" id="IPR034750">
    <property type="entry name" value="CULT"/>
</dbReference>
<feature type="domain" description="Lon N-terminal" evidence="8">
    <location>
        <begin position="75"/>
        <end position="421"/>
    </location>
</feature>
<comment type="caution">
    <text evidence="10">The sequence shown here is derived from an EMBL/GenBank/DDBJ whole genome shotgun (WGS) entry which is preliminary data.</text>
</comment>
<comment type="similarity">
    <text evidence="2">Belongs to the 4-toluene sulfonate uptake permease (TSUP) (TC 2.A.102) family.</text>
</comment>